<evidence type="ECO:0000256" key="1">
    <source>
        <dbReference type="SAM" id="Coils"/>
    </source>
</evidence>
<dbReference type="PANTHER" id="PTHR30386:SF24">
    <property type="entry name" value="MULTIDRUG RESISTANCE EFFLUX PUMP"/>
    <property type="match status" value="1"/>
</dbReference>
<feature type="coiled-coil region" evidence="1">
    <location>
        <begin position="99"/>
        <end position="133"/>
    </location>
</feature>
<dbReference type="Proteomes" id="UP000032515">
    <property type="component" value="Unassembled WGS sequence"/>
</dbReference>
<dbReference type="PRINTS" id="PR01490">
    <property type="entry name" value="RTXTOXIND"/>
</dbReference>
<protein>
    <submittedName>
        <fullName evidence="4">Multidrug ABC transporter permease</fullName>
    </submittedName>
</protein>
<evidence type="ECO:0000259" key="2">
    <source>
        <dbReference type="Pfam" id="PF25917"/>
    </source>
</evidence>
<dbReference type="GO" id="GO:0055085">
    <property type="term" value="P:transmembrane transport"/>
    <property type="evidence" value="ECO:0007669"/>
    <property type="project" value="InterPro"/>
</dbReference>
<feature type="coiled-coil region" evidence="1">
    <location>
        <begin position="172"/>
        <end position="206"/>
    </location>
</feature>
<organism evidence="4 5">
    <name type="scientific">Rhodopseudomonas palustris</name>
    <dbReference type="NCBI Taxonomy" id="1076"/>
    <lineage>
        <taxon>Bacteria</taxon>
        <taxon>Pseudomonadati</taxon>
        <taxon>Pseudomonadota</taxon>
        <taxon>Alphaproteobacteria</taxon>
        <taxon>Hyphomicrobiales</taxon>
        <taxon>Nitrobacteraceae</taxon>
        <taxon>Rhodopseudomonas</taxon>
    </lineage>
</organism>
<feature type="domain" description="p-hydroxybenzoic acid efflux pump subunit AaeA-like beta-barrel" evidence="3">
    <location>
        <begin position="246"/>
        <end position="338"/>
    </location>
</feature>
<gene>
    <name evidence="4" type="ORF">OO17_13615</name>
</gene>
<dbReference type="Gene3D" id="1.10.287.470">
    <property type="entry name" value="Helix hairpin bin"/>
    <property type="match status" value="2"/>
</dbReference>
<comment type="caution">
    <text evidence="4">The sequence shown here is derived from an EMBL/GenBank/DDBJ whole genome shotgun (WGS) entry which is preliminary data.</text>
</comment>
<evidence type="ECO:0000259" key="3">
    <source>
        <dbReference type="Pfam" id="PF25963"/>
    </source>
</evidence>
<dbReference type="InterPro" id="IPR050739">
    <property type="entry name" value="MFP"/>
</dbReference>
<reference evidence="4 5" key="1">
    <citation type="submission" date="2014-11" db="EMBL/GenBank/DDBJ databases">
        <title>Genomics and ecophysiology of heterotrophic nitrogen fixing bacteria isolated from estuarine surface water.</title>
        <authorList>
            <person name="Bentzon-Tilia M."/>
            <person name="Severin I."/>
            <person name="Hansen L.H."/>
            <person name="Riemann L."/>
        </authorList>
    </citation>
    <scope>NUCLEOTIDE SEQUENCE [LARGE SCALE GENOMIC DNA]</scope>
    <source>
        <strain evidence="4 5">BAL398</strain>
    </source>
</reference>
<dbReference type="AlphaFoldDB" id="A0A0D7ERF7"/>
<name>A0A0D7ERF7_RHOPL</name>
<dbReference type="Pfam" id="PF25963">
    <property type="entry name" value="Beta-barrel_AAEA"/>
    <property type="match status" value="1"/>
</dbReference>
<evidence type="ECO:0000313" key="5">
    <source>
        <dbReference type="Proteomes" id="UP000032515"/>
    </source>
</evidence>
<dbReference type="SUPFAM" id="SSF111369">
    <property type="entry name" value="HlyD-like secretion proteins"/>
    <property type="match status" value="2"/>
</dbReference>
<keyword evidence="1" id="KW-0175">Coiled coil</keyword>
<evidence type="ECO:0000313" key="4">
    <source>
        <dbReference type="EMBL" id="KIZ42032.1"/>
    </source>
</evidence>
<feature type="domain" description="Multidrug resistance protein MdtA-like barrel-sandwich hybrid" evidence="2">
    <location>
        <begin position="45"/>
        <end position="240"/>
    </location>
</feature>
<dbReference type="Gene3D" id="2.40.30.170">
    <property type="match status" value="1"/>
</dbReference>
<dbReference type="Pfam" id="PF25917">
    <property type="entry name" value="BSH_RND"/>
    <property type="match status" value="1"/>
</dbReference>
<dbReference type="PATRIC" id="fig|1076.23.peg.2830"/>
<dbReference type="EMBL" id="JXXE01000272">
    <property type="protein sequence ID" value="KIZ42032.1"/>
    <property type="molecule type" value="Genomic_DNA"/>
</dbReference>
<proteinExistence type="predicted"/>
<sequence length="356" mass="38425">MSRSRLVLGAAAALAITIGAVYFHHWYVAGRFIENTDNAYLRADQVSMAPRVSGYVTDIYVQNNDEVTAGQPLIKVDARRYEVALRQAKATVHAREADVEKSEADLRQQDAMIAQAQADEDNADLAVDLAQKELDRSARLVARGVTSQQQNDQAQNALKRAQSVKLLKKAVLDGAQRQVAMRAAEIDQARAQLAAAQESQHQAELDLDDTTLRASIAGRVGDRTAQVGQFVQPGTLLLTVVPTRQLYLVANFKETQIEKMRAGQPADIKVDAYPGLALHGTVDSFAPGTGSQFALLPPENATGNFTKIVQRVPVRIRVDAPTSNAPALVPGLSVTVSVDTNANARVRQAQADGSVQ</sequence>
<dbReference type="InterPro" id="IPR058625">
    <property type="entry name" value="MdtA-like_BSH"/>
</dbReference>
<accession>A0A0D7ERF7</accession>
<dbReference type="Gene3D" id="2.40.50.100">
    <property type="match status" value="1"/>
</dbReference>
<dbReference type="PANTHER" id="PTHR30386">
    <property type="entry name" value="MEMBRANE FUSION SUBUNIT OF EMRAB-TOLC MULTIDRUG EFFLUX PUMP"/>
    <property type="match status" value="1"/>
</dbReference>
<dbReference type="InterPro" id="IPR058634">
    <property type="entry name" value="AaeA-lik-b-barrel"/>
</dbReference>